<gene>
    <name evidence="15" type="primary">atp8</name>
    <name evidence="14" type="synonym">ATP8</name>
</gene>
<comment type="similarity">
    <text evidence="2 12">Belongs to the ATPase protein 8 family.</text>
</comment>
<dbReference type="EMBL" id="LK391945">
    <property type="protein sequence ID" value="CDR98425.1"/>
    <property type="molecule type" value="Genomic_DNA"/>
</dbReference>
<keyword evidence="6 12" id="KW-0812">Transmembrane</keyword>
<proteinExistence type="inferred from homology"/>
<evidence type="ECO:0000256" key="12">
    <source>
        <dbReference type="RuleBase" id="RU003661"/>
    </source>
</evidence>
<evidence type="ECO:0000256" key="7">
    <source>
        <dbReference type="ARBA" id="ARBA00022781"/>
    </source>
</evidence>
<evidence type="ECO:0000256" key="1">
    <source>
        <dbReference type="ARBA" id="ARBA00004304"/>
    </source>
</evidence>
<dbReference type="GO" id="GO:0031966">
    <property type="term" value="C:mitochondrial membrane"/>
    <property type="evidence" value="ECO:0007669"/>
    <property type="project" value="UniProtKB-SubCell"/>
</dbReference>
<dbReference type="GO" id="GO:0015078">
    <property type="term" value="F:proton transmembrane transporter activity"/>
    <property type="evidence" value="ECO:0007669"/>
    <property type="project" value="InterPro"/>
</dbReference>
<keyword evidence="4 12" id="KW-0813">Transport</keyword>
<evidence type="ECO:0000256" key="11">
    <source>
        <dbReference type="ARBA" id="ARBA00023136"/>
    </source>
</evidence>
<reference evidence="15" key="1">
    <citation type="submission" date="2014-05" db="EMBL/GenBank/DDBJ databases">
        <authorList>
            <person name="Gan H."/>
        </authorList>
    </citation>
    <scope>NUCLEOTIDE SEQUENCE</scope>
</reference>
<dbReference type="GeneID" id="19737248"/>
<evidence type="ECO:0000256" key="5">
    <source>
        <dbReference type="ARBA" id="ARBA00022547"/>
    </source>
</evidence>
<sequence>MPQMAPLMWLYLYGFFLVALVVFMSINYFIKPFEKIDLKSDLLSSTPQPTWKL</sequence>
<evidence type="ECO:0000256" key="4">
    <source>
        <dbReference type="ARBA" id="ARBA00022448"/>
    </source>
</evidence>
<name>A0A068W6Y9_9EUCA</name>
<evidence type="ECO:0000256" key="13">
    <source>
        <dbReference type="SAM" id="Phobius"/>
    </source>
</evidence>
<evidence type="ECO:0000313" key="15">
    <source>
        <dbReference type="EMBL" id="CDR98425.1"/>
    </source>
</evidence>
<evidence type="ECO:0000256" key="6">
    <source>
        <dbReference type="ARBA" id="ARBA00022692"/>
    </source>
</evidence>
<evidence type="ECO:0000313" key="14">
    <source>
        <dbReference type="EMBL" id="AYB71143.1"/>
    </source>
</evidence>
<evidence type="ECO:0000256" key="8">
    <source>
        <dbReference type="ARBA" id="ARBA00022989"/>
    </source>
</evidence>
<organism evidence="15">
    <name type="scientific">Thalamita crenata</name>
    <dbReference type="NCBI Taxonomy" id="278212"/>
    <lineage>
        <taxon>Eukaryota</taxon>
        <taxon>Metazoa</taxon>
        <taxon>Ecdysozoa</taxon>
        <taxon>Arthropoda</taxon>
        <taxon>Crustacea</taxon>
        <taxon>Multicrustacea</taxon>
        <taxon>Malacostraca</taxon>
        <taxon>Eumalacostraca</taxon>
        <taxon>Eucarida</taxon>
        <taxon>Decapoda</taxon>
        <taxon>Pleocyemata</taxon>
        <taxon>Brachyura</taxon>
        <taxon>Eubrachyura</taxon>
        <taxon>Portunoidea</taxon>
        <taxon>Portunidae</taxon>
        <taxon>Thalamitinae</taxon>
        <taxon>Thalamita</taxon>
    </lineage>
</organism>
<dbReference type="GO" id="GO:0015986">
    <property type="term" value="P:proton motive force-driven ATP synthesis"/>
    <property type="evidence" value="ECO:0007669"/>
    <property type="project" value="InterPro"/>
</dbReference>
<comment type="subcellular location">
    <subcellularLocation>
        <location evidence="1 12">Mitochondrion membrane</location>
        <topology evidence="1 12">Single-pass membrane protein</topology>
    </subcellularLocation>
</comment>
<dbReference type="Pfam" id="PF00895">
    <property type="entry name" value="ATP-synt_8"/>
    <property type="match status" value="1"/>
</dbReference>
<dbReference type="CTD" id="4509"/>
<comment type="subunit">
    <text evidence="3">F-type ATPases have 2 components, CF(1) - the catalytic core - and CF(0) - the membrane proton channel.</text>
</comment>
<dbReference type="EMBL" id="MH425338">
    <property type="protein sequence ID" value="AYB71143.1"/>
    <property type="molecule type" value="Genomic_DNA"/>
</dbReference>
<dbReference type="AlphaFoldDB" id="A0A068W6Y9"/>
<feature type="transmembrane region" description="Helical" evidence="13">
    <location>
        <begin position="6"/>
        <end position="30"/>
    </location>
</feature>
<dbReference type="InterPro" id="IPR001421">
    <property type="entry name" value="ATP8_metazoa"/>
</dbReference>
<keyword evidence="10 12" id="KW-0496">Mitochondrion</keyword>
<keyword evidence="5 12" id="KW-0138">CF(0)</keyword>
<reference evidence="14" key="3">
    <citation type="submission" date="2018-06" db="EMBL/GenBank/DDBJ databases">
        <title>Complete mitochondrial genome of the swimming crab Thalamita crenata from China (Ru ppell, 1830) (Crustacea: Decapoda: Portunidae) and its phylogeny.</title>
        <authorList>
            <person name="Xie Z."/>
        </authorList>
    </citation>
    <scope>NUCLEOTIDE SEQUENCE</scope>
</reference>
<reference evidence="15" key="2">
    <citation type="submission" date="2014-06" db="EMBL/GenBank/DDBJ databases">
        <title>Complete mitochondrial genome of Thalamita crenata.</title>
        <authorList>
            <person name="Gan H.M."/>
            <person name="Tan M.H."/>
            <person name="Austin C.M."/>
        </authorList>
    </citation>
    <scope>NUCLEOTIDE SEQUENCE</scope>
</reference>
<keyword evidence="7 12" id="KW-0375">Hydrogen ion transport</keyword>
<protein>
    <recommendedName>
        <fullName evidence="12">ATP synthase complex subunit 8</fullName>
    </recommendedName>
</protein>
<keyword evidence="9 12" id="KW-0406">Ion transport</keyword>
<dbReference type="RefSeq" id="YP_009045929.1">
    <property type="nucleotide sequence ID" value="NC_024438.1"/>
</dbReference>
<evidence type="ECO:0000256" key="3">
    <source>
        <dbReference type="ARBA" id="ARBA00011291"/>
    </source>
</evidence>
<evidence type="ECO:0000256" key="9">
    <source>
        <dbReference type="ARBA" id="ARBA00023065"/>
    </source>
</evidence>
<geneLocation type="mitochondrion" evidence="15"/>
<evidence type="ECO:0000256" key="2">
    <source>
        <dbReference type="ARBA" id="ARBA00008892"/>
    </source>
</evidence>
<dbReference type="GO" id="GO:0045259">
    <property type="term" value="C:proton-transporting ATP synthase complex"/>
    <property type="evidence" value="ECO:0007669"/>
    <property type="project" value="UniProtKB-KW"/>
</dbReference>
<keyword evidence="8 13" id="KW-1133">Transmembrane helix</keyword>
<keyword evidence="11 13" id="KW-0472">Membrane</keyword>
<accession>A0A068W6Y9</accession>
<evidence type="ECO:0000256" key="10">
    <source>
        <dbReference type="ARBA" id="ARBA00023128"/>
    </source>
</evidence>